<dbReference type="Proteomes" id="UP000294850">
    <property type="component" value="Unassembled WGS sequence"/>
</dbReference>
<name>A0A4R5DS22_9BACT</name>
<accession>A0A4R5DS22</accession>
<evidence type="ECO:0000313" key="1">
    <source>
        <dbReference type="EMBL" id="TDE17129.1"/>
    </source>
</evidence>
<dbReference type="OrthoDB" id="1433139at2"/>
<gene>
    <name evidence="1" type="ORF">E0F88_04290</name>
</gene>
<proteinExistence type="predicted"/>
<dbReference type="EMBL" id="SMFL01000002">
    <property type="protein sequence ID" value="TDE17129.1"/>
    <property type="molecule type" value="Genomic_DNA"/>
</dbReference>
<comment type="caution">
    <text evidence="1">The sequence shown here is derived from an EMBL/GenBank/DDBJ whole genome shotgun (WGS) entry which is preliminary data.</text>
</comment>
<sequence length="201" mass="23825">MQTSTGVLIMTMIKLNRHDYDNWKDYFKTTFEETKKYDRIQVGLHGQTIIEKYVPLDKSDKTEIKVGYLDETLIYWKFENPLTEGYNRQQEVEYFYRYDFSSGQSYGGPGLEFIDINVQAIDKQLREGLKGKEIQYFKDGHLIKSEVFMDYDSDQESYPNTIYFTKTSAWQKFRNLFSKPKDEAELHTKEIELSNIFGGLK</sequence>
<protein>
    <submittedName>
        <fullName evidence="1">Uncharacterized protein</fullName>
    </submittedName>
</protein>
<keyword evidence="2" id="KW-1185">Reference proteome</keyword>
<dbReference type="AlphaFoldDB" id="A0A4R5DS22"/>
<organism evidence="1 2">
    <name type="scientific">Dyadobacter psychrotolerans</name>
    <dbReference type="NCBI Taxonomy" id="2541721"/>
    <lineage>
        <taxon>Bacteria</taxon>
        <taxon>Pseudomonadati</taxon>
        <taxon>Bacteroidota</taxon>
        <taxon>Cytophagia</taxon>
        <taxon>Cytophagales</taxon>
        <taxon>Spirosomataceae</taxon>
        <taxon>Dyadobacter</taxon>
    </lineage>
</organism>
<evidence type="ECO:0000313" key="2">
    <source>
        <dbReference type="Proteomes" id="UP000294850"/>
    </source>
</evidence>
<reference evidence="1 2" key="1">
    <citation type="submission" date="2019-03" db="EMBL/GenBank/DDBJ databases">
        <title>Dyadobacter AR-3-6 sp. nov., isolated from arctic soil.</title>
        <authorList>
            <person name="Chaudhary D.K."/>
        </authorList>
    </citation>
    <scope>NUCLEOTIDE SEQUENCE [LARGE SCALE GENOMIC DNA]</scope>
    <source>
        <strain evidence="1 2">AR-3-6</strain>
    </source>
</reference>
<dbReference type="RefSeq" id="WP_131956893.1">
    <property type="nucleotide sequence ID" value="NZ_SMFL01000002.1"/>
</dbReference>